<sequence length="116" mass="13050">MKNVNTTVLRVVSGNWWNGAYTHQQTAEHLFEASVALDSARLSRDWLRDQAEHMAHELHGLYRRIEDAKAAGNLENCQAILNDIPIPWEVDEDADDDQGQVVLLLSAPTDDHPPNP</sequence>
<keyword evidence="2" id="KW-1185">Reference proteome</keyword>
<protein>
    <submittedName>
        <fullName evidence="1">Uncharacterized protein</fullName>
    </submittedName>
</protein>
<dbReference type="Proteomes" id="UP000245634">
    <property type="component" value="Unassembled WGS sequence"/>
</dbReference>
<name>A0A316D815_9BACL</name>
<reference evidence="1 2" key="1">
    <citation type="submission" date="2018-05" db="EMBL/GenBank/DDBJ databases">
        <title>Genomic Encyclopedia of Type Strains, Phase IV (KMG-IV): sequencing the most valuable type-strain genomes for metagenomic binning, comparative biology and taxonomic classification.</title>
        <authorList>
            <person name="Goeker M."/>
        </authorList>
    </citation>
    <scope>NUCLEOTIDE SEQUENCE [LARGE SCALE GENOMIC DNA]</scope>
    <source>
        <strain evidence="1 2">DSM 18773</strain>
    </source>
</reference>
<organism evidence="1 2">
    <name type="scientific">Tumebacillus permanentifrigoris</name>
    <dbReference type="NCBI Taxonomy" id="378543"/>
    <lineage>
        <taxon>Bacteria</taxon>
        <taxon>Bacillati</taxon>
        <taxon>Bacillota</taxon>
        <taxon>Bacilli</taxon>
        <taxon>Bacillales</taxon>
        <taxon>Alicyclobacillaceae</taxon>
        <taxon>Tumebacillus</taxon>
    </lineage>
</organism>
<dbReference type="EMBL" id="QGGL01000012">
    <property type="protein sequence ID" value="PWK10201.1"/>
    <property type="molecule type" value="Genomic_DNA"/>
</dbReference>
<accession>A0A316D815</accession>
<evidence type="ECO:0000313" key="1">
    <source>
        <dbReference type="EMBL" id="PWK10201.1"/>
    </source>
</evidence>
<dbReference type="OrthoDB" id="10009012at2"/>
<gene>
    <name evidence="1" type="ORF">C7459_11222</name>
</gene>
<dbReference type="AlphaFoldDB" id="A0A316D815"/>
<dbReference type="RefSeq" id="WP_109689944.1">
    <property type="nucleotide sequence ID" value="NZ_QGGL01000012.1"/>
</dbReference>
<comment type="caution">
    <text evidence="1">The sequence shown here is derived from an EMBL/GenBank/DDBJ whole genome shotgun (WGS) entry which is preliminary data.</text>
</comment>
<evidence type="ECO:0000313" key="2">
    <source>
        <dbReference type="Proteomes" id="UP000245634"/>
    </source>
</evidence>
<proteinExistence type="predicted"/>